<organism evidence="2 3">
    <name type="scientific">Cyclonatronum proteinivorum</name>
    <dbReference type="NCBI Taxonomy" id="1457365"/>
    <lineage>
        <taxon>Bacteria</taxon>
        <taxon>Pseudomonadati</taxon>
        <taxon>Balneolota</taxon>
        <taxon>Balneolia</taxon>
        <taxon>Balneolales</taxon>
        <taxon>Cyclonatronaceae</taxon>
        <taxon>Cyclonatronum</taxon>
    </lineage>
</organism>
<evidence type="ECO:0000256" key="1">
    <source>
        <dbReference type="SAM" id="Phobius"/>
    </source>
</evidence>
<keyword evidence="3" id="KW-1185">Reference proteome</keyword>
<reference evidence="2 3" key="1">
    <citation type="submission" date="2018-03" db="EMBL/GenBank/DDBJ databases">
        <title>Phenotypic and genomic properties of Cyclonatronum proteinivorum gen. nov., sp. nov., a haloalkaliphilic bacteroidete from soda lakes possessing Na+-translocating rhodopsin.</title>
        <authorList>
            <person name="Toshchakov S.V."/>
            <person name="Korzhenkov A."/>
            <person name="Samarov N.I."/>
            <person name="Kublanov I.V."/>
            <person name="Muntyan M.S."/>
            <person name="Sorokin D.Y."/>
        </authorList>
    </citation>
    <scope>NUCLEOTIDE SEQUENCE [LARGE SCALE GENOMIC DNA]</scope>
    <source>
        <strain evidence="2 3">Omega</strain>
    </source>
</reference>
<dbReference type="KEGG" id="cprv:CYPRO_1533"/>
<evidence type="ECO:0000313" key="3">
    <source>
        <dbReference type="Proteomes" id="UP000254808"/>
    </source>
</evidence>
<dbReference type="AlphaFoldDB" id="A0A345UJY2"/>
<gene>
    <name evidence="2" type="ORF">CYPRO_1533</name>
</gene>
<feature type="transmembrane region" description="Helical" evidence="1">
    <location>
        <begin position="80"/>
        <end position="102"/>
    </location>
</feature>
<name>A0A345UJY2_9BACT</name>
<dbReference type="RefSeq" id="WP_114984045.1">
    <property type="nucleotide sequence ID" value="NZ_CP027806.1"/>
</dbReference>
<keyword evidence="1" id="KW-1133">Transmembrane helix</keyword>
<sequence length="201" mass="23521">MPFSEYSGQLYFLLTSVLIFFSIASFFLSVFTLSNAWRLRNVRLSWNTGRFFGFPLFASLFMCLSLALGGIAWYNGMSAHYMVAGLYTFLALNWMVASYFMSRRYITDHGIMKNINDPSQTVAWHEIHDFAENEVQDGMAFVFIYKRTSEYFELAQFNRLEITVPRETAENLRKILNHKLGRRFRYTLTDESILNKINSKP</sequence>
<dbReference type="EMBL" id="CP027806">
    <property type="protein sequence ID" value="AXJ00784.1"/>
    <property type="molecule type" value="Genomic_DNA"/>
</dbReference>
<evidence type="ECO:0000313" key="2">
    <source>
        <dbReference type="EMBL" id="AXJ00784.1"/>
    </source>
</evidence>
<keyword evidence="1" id="KW-0472">Membrane</keyword>
<proteinExistence type="predicted"/>
<dbReference type="OrthoDB" id="1524210at2"/>
<accession>A0A345UJY2</accession>
<dbReference type="Proteomes" id="UP000254808">
    <property type="component" value="Chromosome"/>
</dbReference>
<feature type="transmembrane region" description="Helical" evidence="1">
    <location>
        <begin position="54"/>
        <end position="74"/>
    </location>
</feature>
<protein>
    <submittedName>
        <fullName evidence="2">Uncharacterized protein</fullName>
    </submittedName>
</protein>
<feature type="transmembrane region" description="Helical" evidence="1">
    <location>
        <begin position="12"/>
        <end position="33"/>
    </location>
</feature>
<keyword evidence="1" id="KW-0812">Transmembrane</keyword>